<keyword evidence="1" id="KW-1133">Transmembrane helix</keyword>
<name>A0ABW0AFR3_9ACTN</name>
<reference evidence="3" key="1">
    <citation type="journal article" date="2019" name="Int. J. Syst. Evol. Microbiol.">
        <title>The Global Catalogue of Microorganisms (GCM) 10K type strain sequencing project: providing services to taxonomists for standard genome sequencing and annotation.</title>
        <authorList>
            <consortium name="The Broad Institute Genomics Platform"/>
            <consortium name="The Broad Institute Genome Sequencing Center for Infectious Disease"/>
            <person name="Wu L."/>
            <person name="Ma J."/>
        </authorList>
    </citation>
    <scope>NUCLEOTIDE SEQUENCE [LARGE SCALE GENOMIC DNA]</scope>
    <source>
        <strain evidence="3">PCU 266</strain>
    </source>
</reference>
<feature type="transmembrane region" description="Helical" evidence="1">
    <location>
        <begin position="160"/>
        <end position="186"/>
    </location>
</feature>
<evidence type="ECO:0000256" key="1">
    <source>
        <dbReference type="SAM" id="Phobius"/>
    </source>
</evidence>
<accession>A0ABW0AFR3</accession>
<evidence type="ECO:0000313" key="2">
    <source>
        <dbReference type="EMBL" id="MFC5152633.1"/>
    </source>
</evidence>
<keyword evidence="1" id="KW-0812">Transmembrane</keyword>
<keyword evidence="3" id="KW-1185">Reference proteome</keyword>
<proteinExistence type="predicted"/>
<feature type="transmembrane region" description="Helical" evidence="1">
    <location>
        <begin position="125"/>
        <end position="148"/>
    </location>
</feature>
<dbReference type="RefSeq" id="WP_344477935.1">
    <property type="nucleotide sequence ID" value="NZ_BAAASB010000009.1"/>
</dbReference>
<organism evidence="2 3">
    <name type="scientific">Streptomyces amakusaensis</name>
    <dbReference type="NCBI Taxonomy" id="67271"/>
    <lineage>
        <taxon>Bacteria</taxon>
        <taxon>Bacillati</taxon>
        <taxon>Actinomycetota</taxon>
        <taxon>Actinomycetes</taxon>
        <taxon>Kitasatosporales</taxon>
        <taxon>Streptomycetaceae</taxon>
        <taxon>Streptomyces</taxon>
    </lineage>
</organism>
<dbReference type="Proteomes" id="UP001596160">
    <property type="component" value="Unassembled WGS sequence"/>
</dbReference>
<sequence length="194" mass="20648">MTWWLKARRIHPTLTYGVGAFVLLTVLLQDMSLVLPALSLSGGNMTALSLFTPVIVVGAIAQTLENRLPEAEESGIRSIRSLDSALILSTLGTVTVATLIGGWTTDSENAMQAGRDVCFLTGLMLVARFFIGRSGVILPLAWIFAVVLAGRETGTKYHDWAVTALPIDTLHAAVAAVASLGLGIALTHRTRIPL</sequence>
<evidence type="ECO:0008006" key="4">
    <source>
        <dbReference type="Google" id="ProtNLM"/>
    </source>
</evidence>
<keyword evidence="1" id="KW-0472">Membrane</keyword>
<protein>
    <recommendedName>
        <fullName evidence="4">Integral membrane protein</fullName>
    </recommendedName>
</protein>
<dbReference type="EMBL" id="JBHSKP010000006">
    <property type="protein sequence ID" value="MFC5152633.1"/>
    <property type="molecule type" value="Genomic_DNA"/>
</dbReference>
<gene>
    <name evidence="2" type="ORF">ACFPRH_12885</name>
</gene>
<comment type="caution">
    <text evidence="2">The sequence shown here is derived from an EMBL/GenBank/DDBJ whole genome shotgun (WGS) entry which is preliminary data.</text>
</comment>
<feature type="transmembrane region" description="Helical" evidence="1">
    <location>
        <begin position="46"/>
        <end position="64"/>
    </location>
</feature>
<evidence type="ECO:0000313" key="3">
    <source>
        <dbReference type="Proteomes" id="UP001596160"/>
    </source>
</evidence>
<feature type="transmembrane region" description="Helical" evidence="1">
    <location>
        <begin position="85"/>
        <end position="105"/>
    </location>
</feature>